<sequence length="406" mass="47533">MTTAFPLLRLPYLVLMPVLEQMEFLDRIALSILSKRVRMFLKLLKMKCEYINLILKDNTIEMKVLFDNRKELKVDISMIGYHQGLKCGHDDIRLWPRTLPPIYYVLPIMDVTHCKSIKKLIIAEASANDPGYDTTIPLLTKLSKIDEVVVDDFTSYIFSPDSPLRNALRIVLPVSPAVTISYHALKPEELRDIIRGNFESVTVRKYSADFMPNRDMKFSLNDLMMTNVRSLELAGPAFKVEDLNRYFKLWMKKKCNPRLEYLQVATRMWERREELNLLLKGLKVGLVCSIRTDQTFRVLGNIKQFISEIEGEWLLDSFCIRRVDGRRATVRIGTRGTVCFYVWPESTNNTTHLEPNRSSFMPIRRNVFDNDLINFWEFGDDWDTIVFRNSNDYELIDRLAMHDVHN</sequence>
<dbReference type="InterPro" id="IPR001810">
    <property type="entry name" value="F-box_dom"/>
</dbReference>
<proteinExistence type="predicted"/>
<dbReference type="Pfam" id="PF00646">
    <property type="entry name" value="F-box"/>
    <property type="match status" value="1"/>
</dbReference>
<comment type="caution">
    <text evidence="2">The sequence shown here is derived from an EMBL/GenBank/DDBJ whole genome shotgun (WGS) entry which is preliminary data.</text>
</comment>
<dbReference type="GeneID" id="9827559"/>
<dbReference type="CTD" id="9827559"/>
<dbReference type="AlphaFoldDB" id="A0A6A5GJC2"/>
<evidence type="ECO:0000313" key="3">
    <source>
        <dbReference type="Proteomes" id="UP000483820"/>
    </source>
</evidence>
<evidence type="ECO:0000313" key="2">
    <source>
        <dbReference type="EMBL" id="KAF1754675.1"/>
    </source>
</evidence>
<accession>A0A6A5GJC2</accession>
<dbReference type="PANTHER" id="PTHR22899">
    <property type="entry name" value="CYCLIN-RELATED F-BOX FAMILY"/>
    <property type="match status" value="1"/>
</dbReference>
<dbReference type="EMBL" id="WUAV01000005">
    <property type="protein sequence ID" value="KAF1754675.1"/>
    <property type="molecule type" value="Genomic_DNA"/>
</dbReference>
<dbReference type="PANTHER" id="PTHR22899:SF0">
    <property type="entry name" value="F-BOX ASSOCIATED DOMAIN-CONTAINING PROTEIN-RELATED"/>
    <property type="match status" value="1"/>
</dbReference>
<evidence type="ECO:0000259" key="1">
    <source>
        <dbReference type="PROSITE" id="PS50181"/>
    </source>
</evidence>
<dbReference type="PROSITE" id="PS50181">
    <property type="entry name" value="FBOX"/>
    <property type="match status" value="1"/>
</dbReference>
<name>A0A6A5GJC2_CAERE</name>
<dbReference type="RefSeq" id="XP_053583040.1">
    <property type="nucleotide sequence ID" value="XM_053734127.1"/>
</dbReference>
<dbReference type="KEGG" id="crq:GCK72_021238"/>
<feature type="domain" description="F-box" evidence="1">
    <location>
        <begin position="4"/>
        <end position="53"/>
    </location>
</feature>
<dbReference type="Proteomes" id="UP000483820">
    <property type="component" value="Chromosome V"/>
</dbReference>
<dbReference type="InterPro" id="IPR053222">
    <property type="entry name" value="Zygotic_Embryogenesis-Asso"/>
</dbReference>
<reference evidence="2 3" key="1">
    <citation type="submission" date="2019-12" db="EMBL/GenBank/DDBJ databases">
        <title>Chromosome-level assembly of the Caenorhabditis remanei genome.</title>
        <authorList>
            <person name="Teterina A.A."/>
            <person name="Willis J.H."/>
            <person name="Phillips P.C."/>
        </authorList>
    </citation>
    <scope>NUCLEOTIDE SEQUENCE [LARGE SCALE GENOMIC DNA]</scope>
    <source>
        <strain evidence="2 3">PX506</strain>
        <tissue evidence="2">Whole organism</tissue>
    </source>
</reference>
<gene>
    <name evidence="2" type="ORF">GCK72_021238</name>
</gene>
<protein>
    <recommendedName>
        <fullName evidence="1">F-box domain-containing protein</fullName>
    </recommendedName>
</protein>
<dbReference type="InterPro" id="IPR012885">
    <property type="entry name" value="F-box_Sdz-33"/>
</dbReference>
<dbReference type="Pfam" id="PF07735">
    <property type="entry name" value="FBA_2"/>
    <property type="match status" value="1"/>
</dbReference>
<organism evidence="2 3">
    <name type="scientific">Caenorhabditis remanei</name>
    <name type="common">Caenorhabditis vulgaris</name>
    <dbReference type="NCBI Taxonomy" id="31234"/>
    <lineage>
        <taxon>Eukaryota</taxon>
        <taxon>Metazoa</taxon>
        <taxon>Ecdysozoa</taxon>
        <taxon>Nematoda</taxon>
        <taxon>Chromadorea</taxon>
        <taxon>Rhabditida</taxon>
        <taxon>Rhabditina</taxon>
        <taxon>Rhabditomorpha</taxon>
        <taxon>Rhabditoidea</taxon>
        <taxon>Rhabditidae</taxon>
        <taxon>Peloderinae</taxon>
        <taxon>Caenorhabditis</taxon>
    </lineage>
</organism>